<dbReference type="PROSITE" id="PS51462">
    <property type="entry name" value="NUDIX"/>
    <property type="match status" value="1"/>
</dbReference>
<dbReference type="InterPro" id="IPR000086">
    <property type="entry name" value="NUDIX_hydrolase_dom"/>
</dbReference>
<dbReference type="PROSITE" id="PS00893">
    <property type="entry name" value="NUDIX_BOX"/>
    <property type="match status" value="1"/>
</dbReference>
<evidence type="ECO:0000256" key="1">
    <source>
        <dbReference type="ARBA" id="ARBA00005582"/>
    </source>
</evidence>
<dbReference type="InterPro" id="IPR015797">
    <property type="entry name" value="NUDIX_hydrolase-like_dom_sf"/>
</dbReference>
<feature type="domain" description="Nudix hydrolase" evidence="3">
    <location>
        <begin position="2"/>
        <end position="133"/>
    </location>
</feature>
<dbReference type="SUPFAM" id="SSF55811">
    <property type="entry name" value="Nudix"/>
    <property type="match status" value="1"/>
</dbReference>
<reference evidence="4 5" key="1">
    <citation type="submission" date="2021-01" db="EMBL/GenBank/DDBJ databases">
        <title>Whole genome shotgun sequence of Actinoplanes humidus NBRC 14915.</title>
        <authorList>
            <person name="Komaki H."/>
            <person name="Tamura T."/>
        </authorList>
    </citation>
    <scope>NUCLEOTIDE SEQUENCE [LARGE SCALE GENOMIC DNA]</scope>
    <source>
        <strain evidence="4 5">NBRC 14915</strain>
    </source>
</reference>
<name>A0ABQ3ZI55_9ACTN</name>
<dbReference type="InterPro" id="IPR020084">
    <property type="entry name" value="NUDIX_hydrolase_CS"/>
</dbReference>
<proteinExistence type="inferred from homology"/>
<dbReference type="RefSeq" id="WP_203835555.1">
    <property type="nucleotide sequence ID" value="NZ_BAAATV010000004.1"/>
</dbReference>
<dbReference type="Gene3D" id="3.90.79.10">
    <property type="entry name" value="Nucleoside Triphosphate Pyrophosphohydrolase"/>
    <property type="match status" value="1"/>
</dbReference>
<protein>
    <submittedName>
        <fullName evidence="4">ADP-ribose pyrophosphatase</fullName>
    </submittedName>
</protein>
<dbReference type="EMBL" id="BOMN01000017">
    <property type="protein sequence ID" value="GIE18285.1"/>
    <property type="molecule type" value="Genomic_DNA"/>
</dbReference>
<comment type="similarity">
    <text evidence="1">Belongs to the Nudix hydrolase family.</text>
</comment>
<evidence type="ECO:0000256" key="2">
    <source>
        <dbReference type="ARBA" id="ARBA00022801"/>
    </source>
</evidence>
<gene>
    <name evidence="4" type="ORF">Ahu01nite_013870</name>
</gene>
<dbReference type="Proteomes" id="UP000603200">
    <property type="component" value="Unassembled WGS sequence"/>
</dbReference>
<evidence type="ECO:0000259" key="3">
    <source>
        <dbReference type="PROSITE" id="PS51462"/>
    </source>
</evidence>
<evidence type="ECO:0000313" key="5">
    <source>
        <dbReference type="Proteomes" id="UP000603200"/>
    </source>
</evidence>
<keyword evidence="5" id="KW-1185">Reference proteome</keyword>
<sequence>MSTAPAVSCAFVCHDGQGRILLARRSSGARDEPGTWDCGAGALEFGESFEDAVTREVGEEYRAKPREIRMLGVRNVVRPGSHWVALIFSVRVEPADVVNGEPHKFDELGWFALDALPVPVHSQLVATLDLFAA</sequence>
<accession>A0ABQ3ZI55</accession>
<dbReference type="PANTHER" id="PTHR43736">
    <property type="entry name" value="ADP-RIBOSE PYROPHOSPHATASE"/>
    <property type="match status" value="1"/>
</dbReference>
<keyword evidence="2" id="KW-0378">Hydrolase</keyword>
<organism evidence="4 5">
    <name type="scientific">Winogradskya humida</name>
    <dbReference type="NCBI Taxonomy" id="113566"/>
    <lineage>
        <taxon>Bacteria</taxon>
        <taxon>Bacillati</taxon>
        <taxon>Actinomycetota</taxon>
        <taxon>Actinomycetes</taxon>
        <taxon>Micromonosporales</taxon>
        <taxon>Micromonosporaceae</taxon>
        <taxon>Winogradskya</taxon>
    </lineage>
</organism>
<evidence type="ECO:0000313" key="4">
    <source>
        <dbReference type="EMBL" id="GIE18285.1"/>
    </source>
</evidence>
<comment type="caution">
    <text evidence="4">The sequence shown here is derived from an EMBL/GenBank/DDBJ whole genome shotgun (WGS) entry which is preliminary data.</text>
</comment>
<dbReference type="Pfam" id="PF00293">
    <property type="entry name" value="NUDIX"/>
    <property type="match status" value="1"/>
</dbReference>
<dbReference type="PANTHER" id="PTHR43736:SF1">
    <property type="entry name" value="DIHYDRONEOPTERIN TRIPHOSPHATE DIPHOSPHATASE"/>
    <property type="match status" value="1"/>
</dbReference>